<dbReference type="HOGENOM" id="CLU_035901_2_1_9"/>
<evidence type="ECO:0000259" key="12">
    <source>
        <dbReference type="SMART" id="SM01097"/>
    </source>
</evidence>
<dbReference type="PANTHER" id="PTHR43418:SF7">
    <property type="entry name" value="CARBAMOYL-PHOSPHATE SYNTHASE SMALL CHAIN"/>
    <property type="match status" value="1"/>
</dbReference>
<evidence type="ECO:0000256" key="10">
    <source>
        <dbReference type="ARBA" id="ARBA00049285"/>
    </source>
</evidence>
<keyword evidence="14" id="KW-1185">Reference proteome</keyword>
<dbReference type="InterPro" id="IPR035686">
    <property type="entry name" value="CPSase_GATase1"/>
</dbReference>
<dbReference type="GO" id="GO:0005524">
    <property type="term" value="F:ATP binding"/>
    <property type="evidence" value="ECO:0007669"/>
    <property type="project" value="UniProtKB-UniRule"/>
</dbReference>
<dbReference type="InterPro" id="IPR002474">
    <property type="entry name" value="CarbamoylP_synth_ssu_N"/>
</dbReference>
<dbReference type="NCBIfam" id="NF009475">
    <property type="entry name" value="PRK12838.1"/>
    <property type="match status" value="1"/>
</dbReference>
<evidence type="ECO:0000313" key="14">
    <source>
        <dbReference type="Proteomes" id="UP000005444"/>
    </source>
</evidence>
<dbReference type="FunFam" id="3.50.30.20:FF:000001">
    <property type="entry name" value="Carbamoyl-phosphate synthase small chain"/>
    <property type="match status" value="1"/>
</dbReference>
<feature type="binding site" evidence="11">
    <location>
        <position position="219"/>
    </location>
    <ligand>
        <name>L-glutamine</name>
        <dbReference type="ChEBI" id="CHEBI:58359"/>
    </ligand>
</feature>
<comment type="catalytic activity">
    <reaction evidence="9 11">
        <text>hydrogencarbonate + L-glutamine + 2 ATP + H2O = carbamoyl phosphate + L-glutamate + 2 ADP + phosphate + 2 H(+)</text>
        <dbReference type="Rhea" id="RHEA:18633"/>
        <dbReference type="ChEBI" id="CHEBI:15377"/>
        <dbReference type="ChEBI" id="CHEBI:15378"/>
        <dbReference type="ChEBI" id="CHEBI:17544"/>
        <dbReference type="ChEBI" id="CHEBI:29985"/>
        <dbReference type="ChEBI" id="CHEBI:30616"/>
        <dbReference type="ChEBI" id="CHEBI:43474"/>
        <dbReference type="ChEBI" id="CHEBI:58228"/>
        <dbReference type="ChEBI" id="CHEBI:58359"/>
        <dbReference type="ChEBI" id="CHEBI:456216"/>
        <dbReference type="EC" id="6.3.5.5"/>
    </reaction>
</comment>
<keyword evidence="4 11" id="KW-0436">Ligase</keyword>
<dbReference type="GO" id="GO:0044205">
    <property type="term" value="P:'de novo' UMP biosynthetic process"/>
    <property type="evidence" value="ECO:0007669"/>
    <property type="project" value="UniProtKB-UniRule"/>
</dbReference>
<dbReference type="PRINTS" id="PR00099">
    <property type="entry name" value="CPSGATASE"/>
</dbReference>
<dbReference type="Gene3D" id="3.40.50.880">
    <property type="match status" value="1"/>
</dbReference>
<dbReference type="GO" id="GO:0004359">
    <property type="term" value="F:glutaminase activity"/>
    <property type="evidence" value="ECO:0007669"/>
    <property type="project" value="RHEA"/>
</dbReference>
<dbReference type="InterPro" id="IPR006274">
    <property type="entry name" value="CarbamoylP_synth_ssu"/>
</dbReference>
<dbReference type="NCBIfam" id="TIGR01368">
    <property type="entry name" value="CPSaseIIsmall"/>
    <property type="match status" value="1"/>
</dbReference>
<dbReference type="SUPFAM" id="SSF52021">
    <property type="entry name" value="Carbamoyl phosphate synthetase, small subunit N-terminal domain"/>
    <property type="match status" value="1"/>
</dbReference>
<dbReference type="SUPFAM" id="SSF52317">
    <property type="entry name" value="Class I glutamine amidotransferase-like"/>
    <property type="match status" value="1"/>
</dbReference>
<proteinExistence type="inferred from homology"/>
<dbReference type="InterPro" id="IPR036480">
    <property type="entry name" value="CarbP_synth_ssu_N_sf"/>
</dbReference>
<feature type="binding site" evidence="11">
    <location>
        <position position="290"/>
    </location>
    <ligand>
        <name>L-glutamine</name>
        <dbReference type="ChEBI" id="CHEBI:58359"/>
    </ligand>
</feature>
<comment type="similarity">
    <text evidence="3 11">Belongs to the CarA family.</text>
</comment>
<dbReference type="EMBL" id="CP003137">
    <property type="protein sequence ID" value="AEV94783.1"/>
    <property type="molecule type" value="Genomic_DNA"/>
</dbReference>
<sequence>MKRYLLLEDGVVFEGQAIGANQTTTGELVFNTGMSGYQESLTDPSYSGQILMFTYPTIGNYGINSNDLESAKIRTRGIIVNELTRETANRKMRMTLEEYLAQQNIPGIKGIDTRAVTKHIREAGVMRAAILDEIKSNSLSTLQSSPVGHNQVTNIATKNAYPNPADGKRVVVIDFGLKFSILRELGKRNCDVIVMPPDSTADEIIKCNPDGVLLSNGPGDPSDIDDNVLSMIRTIQIKYPLFGICLGHQLFAMANGATAKKMKFGHRGFNHPVKNLESGRIDFTSQNHGYAVDKHSLKETELLVTHEEINDHTIEGLKHKKFNAFSVQFHPDAAPGPHDANDLFDQFIEMIEQHN</sequence>
<dbReference type="PRINTS" id="PR00096">
    <property type="entry name" value="GATASE"/>
</dbReference>
<feature type="binding site" evidence="11">
    <location>
        <position position="45"/>
    </location>
    <ligand>
        <name>L-glutamine</name>
        <dbReference type="ChEBI" id="CHEBI:58359"/>
    </ligand>
</feature>
<feature type="active site" description="Nucleophile" evidence="11">
    <location>
        <position position="245"/>
    </location>
</feature>
<dbReference type="Proteomes" id="UP000005444">
    <property type="component" value="Chromosome"/>
</dbReference>
<dbReference type="InterPro" id="IPR029062">
    <property type="entry name" value="Class_I_gatase-like"/>
</dbReference>
<feature type="binding site" evidence="11">
    <location>
        <position position="249"/>
    </location>
    <ligand>
        <name>L-glutamine</name>
        <dbReference type="ChEBI" id="CHEBI:58359"/>
    </ligand>
</feature>
<comment type="pathway">
    <text evidence="2 11">Amino-acid biosynthesis; L-arginine biosynthesis; carbamoyl phosphate from bicarbonate: step 1/1.</text>
</comment>
<evidence type="ECO:0000256" key="11">
    <source>
        <dbReference type="HAMAP-Rule" id="MF_01209"/>
    </source>
</evidence>
<dbReference type="GO" id="GO:0004088">
    <property type="term" value="F:carbamoyl-phosphate synthase (glutamine-hydrolyzing) activity"/>
    <property type="evidence" value="ECO:0007669"/>
    <property type="project" value="UniProtKB-UniRule"/>
</dbReference>
<evidence type="ECO:0000256" key="1">
    <source>
        <dbReference type="ARBA" id="ARBA00004812"/>
    </source>
</evidence>
<dbReference type="eggNOG" id="COG0505">
    <property type="taxonomic scope" value="Bacteria"/>
</dbReference>
<dbReference type="UniPathway" id="UPA00068">
    <property type="reaction ID" value="UER00171"/>
</dbReference>
<dbReference type="GO" id="GO:0006541">
    <property type="term" value="P:glutamine metabolic process"/>
    <property type="evidence" value="ECO:0007669"/>
    <property type="project" value="InterPro"/>
</dbReference>
<evidence type="ECO:0000256" key="7">
    <source>
        <dbReference type="ARBA" id="ARBA00022962"/>
    </source>
</evidence>
<accession>G8PBN4</accession>
<feature type="binding site" evidence="11">
    <location>
        <position position="289"/>
    </location>
    <ligand>
        <name>L-glutamine</name>
        <dbReference type="ChEBI" id="CHEBI:58359"/>
    </ligand>
</feature>
<feature type="binding site" evidence="11">
    <location>
        <position position="246"/>
    </location>
    <ligand>
        <name>L-glutamine</name>
        <dbReference type="ChEBI" id="CHEBI:58359"/>
    </ligand>
</feature>
<dbReference type="SMART" id="SM01097">
    <property type="entry name" value="CPSase_sm_chain"/>
    <property type="match status" value="1"/>
</dbReference>
<feature type="active site" evidence="11">
    <location>
        <position position="330"/>
    </location>
</feature>
<evidence type="ECO:0000256" key="9">
    <source>
        <dbReference type="ARBA" id="ARBA00048816"/>
    </source>
</evidence>
<dbReference type="KEGG" id="pce:PECL_481"/>
<name>G8PBN4_PEDCP</name>
<keyword evidence="6 11" id="KW-0067">ATP-binding</keyword>
<dbReference type="FunFam" id="3.40.50.880:FF:000029">
    <property type="entry name" value="Carbamoyl-phosphate synthase small chain"/>
    <property type="match status" value="1"/>
</dbReference>
<comment type="catalytic activity">
    <reaction evidence="10 11">
        <text>L-glutamine + H2O = L-glutamate + NH4(+)</text>
        <dbReference type="Rhea" id="RHEA:15889"/>
        <dbReference type="ChEBI" id="CHEBI:15377"/>
        <dbReference type="ChEBI" id="CHEBI:28938"/>
        <dbReference type="ChEBI" id="CHEBI:29985"/>
        <dbReference type="ChEBI" id="CHEBI:58359"/>
    </reaction>
</comment>
<keyword evidence="8 11" id="KW-0665">Pyrimidine biosynthesis</keyword>
<feature type="binding site" evidence="11">
    <location>
        <position position="217"/>
    </location>
    <ligand>
        <name>L-glutamine</name>
        <dbReference type="ChEBI" id="CHEBI:58359"/>
    </ligand>
</feature>
<dbReference type="RefSeq" id="WP_014214981.1">
    <property type="nucleotide sequence ID" value="NC_016605.1"/>
</dbReference>
<dbReference type="CDD" id="cd01744">
    <property type="entry name" value="GATase1_CPSase"/>
    <property type="match status" value="1"/>
</dbReference>
<dbReference type="EC" id="6.3.5.5" evidence="11"/>
<keyword evidence="5 11" id="KW-0547">Nucleotide-binding</keyword>
<comment type="function">
    <text evidence="11">Small subunit of the glutamine-dependent carbamoyl phosphate synthetase (CPSase). CPSase catalyzes the formation of carbamoyl phosphate from the ammonia moiety of glutamine, carbonate, and phosphate donated by ATP, constituting the first step of 2 biosynthetic pathways, one leading to arginine and/or urea and the other to pyrimidine nucleotides. The small subunit (glutamine amidotransferase) binds and cleaves glutamine to supply the large subunit with the substrate ammonia.</text>
</comment>
<evidence type="ECO:0000256" key="3">
    <source>
        <dbReference type="ARBA" id="ARBA00007800"/>
    </source>
</evidence>
<dbReference type="Pfam" id="PF00117">
    <property type="entry name" value="GATase"/>
    <property type="match status" value="1"/>
</dbReference>
<dbReference type="PROSITE" id="PS51273">
    <property type="entry name" value="GATASE_TYPE_1"/>
    <property type="match status" value="1"/>
</dbReference>
<keyword evidence="11" id="KW-0028">Amino-acid biosynthesis</keyword>
<comment type="subunit">
    <text evidence="11">Composed of two chains; the small (or glutamine) chain promotes the hydrolysis of glutamine to ammonia, which is used by the large (or ammonia) chain to synthesize carbamoyl phosphate. Tetramer of heterodimers (alpha,beta)4.</text>
</comment>
<dbReference type="PATRIC" id="fig|701521.8.peg.457"/>
<feature type="region of interest" description="CPSase" evidence="11">
    <location>
        <begin position="1"/>
        <end position="168"/>
    </location>
</feature>
<protein>
    <recommendedName>
        <fullName evidence="11">Carbamoyl phosphate synthase small chain</fullName>
        <ecNumber evidence="11">6.3.5.5</ecNumber>
    </recommendedName>
    <alternativeName>
        <fullName evidence="11">Carbamoyl phosphate synthetase glutamine chain</fullName>
    </alternativeName>
</protein>
<reference evidence="13 14" key="1">
    <citation type="journal article" date="2012" name="J. Bacteriol.">
        <title>Complete Genome Sequence of the Beer Spoilage Organism Pediococcus claussenii ATCC BAA-344T.</title>
        <authorList>
            <person name="Pittet V."/>
            <person name="Abegunde T."/>
            <person name="Marfleet T."/>
            <person name="Haakensen M."/>
            <person name="Morrow K."/>
            <person name="Jayaprakash T."/>
            <person name="Schroeder K."/>
            <person name="Trost B."/>
            <person name="Byrns S."/>
            <person name="Bergsveinson J."/>
            <person name="Kusalik A."/>
            <person name="Ziola B."/>
        </authorList>
    </citation>
    <scope>NUCLEOTIDE SEQUENCE [LARGE SCALE GENOMIC DNA]</scope>
    <source>
        <strain evidence="13 14">ATCC BAA-344</strain>
    </source>
</reference>
<dbReference type="Gene3D" id="3.50.30.20">
    <property type="entry name" value="Carbamoyl-phosphate synthase small subunit, N-terminal domain"/>
    <property type="match status" value="1"/>
</dbReference>
<dbReference type="PANTHER" id="PTHR43418">
    <property type="entry name" value="MULTIFUNCTIONAL TRYPTOPHAN BIOSYNTHESIS PROTEIN-RELATED"/>
    <property type="match status" value="1"/>
</dbReference>
<evidence type="ECO:0000256" key="4">
    <source>
        <dbReference type="ARBA" id="ARBA00022598"/>
    </source>
</evidence>
<dbReference type="InterPro" id="IPR017926">
    <property type="entry name" value="GATASE"/>
</dbReference>
<feature type="domain" description="Carbamoyl-phosphate synthase small subunit N-terminal" evidence="12">
    <location>
        <begin position="1"/>
        <end position="131"/>
    </location>
</feature>
<evidence type="ECO:0000256" key="5">
    <source>
        <dbReference type="ARBA" id="ARBA00022741"/>
    </source>
</evidence>
<keyword evidence="11" id="KW-0055">Arginine biosynthesis</keyword>
<gene>
    <name evidence="11 13" type="primary">carA</name>
    <name evidence="13" type="ordered locus">PECL_481</name>
</gene>
<dbReference type="InterPro" id="IPR050472">
    <property type="entry name" value="Anth_synth/Amidotransfase"/>
</dbReference>
<dbReference type="STRING" id="701521.PECL_481"/>
<comment type="pathway">
    <text evidence="1 11">Pyrimidine metabolism; UMP biosynthesis via de novo pathway; (S)-dihydroorotate from bicarbonate: step 1/3.</text>
</comment>
<organism evidence="13 14">
    <name type="scientific">Pediococcus claussenii (strain ATCC BAA-344 / DSM 14800 / JCM 18046 / KCTC 3811 / LMG 21948 / P06)</name>
    <dbReference type="NCBI Taxonomy" id="701521"/>
    <lineage>
        <taxon>Bacteria</taxon>
        <taxon>Bacillati</taxon>
        <taxon>Bacillota</taxon>
        <taxon>Bacilli</taxon>
        <taxon>Lactobacillales</taxon>
        <taxon>Lactobacillaceae</taxon>
        <taxon>Pediococcus</taxon>
    </lineage>
</organism>
<dbReference type="PRINTS" id="PR00097">
    <property type="entry name" value="ANTSNTHASEII"/>
</dbReference>
<evidence type="ECO:0000256" key="2">
    <source>
        <dbReference type="ARBA" id="ARBA00005077"/>
    </source>
</evidence>
<feature type="active site" evidence="11">
    <location>
        <position position="332"/>
    </location>
</feature>
<dbReference type="UniPathway" id="UPA00070">
    <property type="reaction ID" value="UER00115"/>
</dbReference>
<dbReference type="GO" id="GO:0006207">
    <property type="term" value="P:'de novo' pyrimidine nucleobase biosynthetic process"/>
    <property type="evidence" value="ECO:0007669"/>
    <property type="project" value="InterPro"/>
</dbReference>
<evidence type="ECO:0000256" key="8">
    <source>
        <dbReference type="ARBA" id="ARBA00022975"/>
    </source>
</evidence>
<dbReference type="AlphaFoldDB" id="G8PBN4"/>
<feature type="binding site" evidence="11">
    <location>
        <position position="287"/>
    </location>
    <ligand>
        <name>L-glutamine</name>
        <dbReference type="ChEBI" id="CHEBI:58359"/>
    </ligand>
</feature>
<evidence type="ECO:0000313" key="13">
    <source>
        <dbReference type="EMBL" id="AEV94783.1"/>
    </source>
</evidence>
<dbReference type="HAMAP" id="MF_01209">
    <property type="entry name" value="CPSase_S_chain"/>
    <property type="match status" value="1"/>
</dbReference>
<keyword evidence="7 11" id="KW-0315">Glutamine amidotransferase</keyword>
<dbReference type="GO" id="GO:0006526">
    <property type="term" value="P:L-arginine biosynthetic process"/>
    <property type="evidence" value="ECO:0007669"/>
    <property type="project" value="UniProtKB-UniRule"/>
</dbReference>
<dbReference type="Pfam" id="PF00988">
    <property type="entry name" value="CPSase_sm_chain"/>
    <property type="match status" value="1"/>
</dbReference>
<evidence type="ECO:0000256" key="6">
    <source>
        <dbReference type="ARBA" id="ARBA00022840"/>
    </source>
</evidence>